<reference evidence="1" key="1">
    <citation type="journal article" date="2021" name="PeerJ">
        <title>Extensive microbial diversity within the chicken gut microbiome revealed by metagenomics and culture.</title>
        <authorList>
            <person name="Gilroy R."/>
            <person name="Ravi A."/>
            <person name="Getino M."/>
            <person name="Pursley I."/>
            <person name="Horton D.L."/>
            <person name="Alikhan N.F."/>
            <person name="Baker D."/>
            <person name="Gharbi K."/>
            <person name="Hall N."/>
            <person name="Watson M."/>
            <person name="Adriaenssens E.M."/>
            <person name="Foster-Nyarko E."/>
            <person name="Jarju S."/>
            <person name="Secka A."/>
            <person name="Antonio M."/>
            <person name="Oren A."/>
            <person name="Chaudhuri R.R."/>
            <person name="La Ragione R."/>
            <person name="Hildebrand F."/>
            <person name="Pallen M.J."/>
        </authorList>
    </citation>
    <scope>NUCLEOTIDE SEQUENCE</scope>
    <source>
        <strain evidence="1">5790</strain>
    </source>
</reference>
<evidence type="ECO:0000313" key="2">
    <source>
        <dbReference type="Proteomes" id="UP000824162"/>
    </source>
</evidence>
<dbReference type="Proteomes" id="UP000824162">
    <property type="component" value="Unassembled WGS sequence"/>
</dbReference>
<comment type="caution">
    <text evidence="1">The sequence shown here is derived from an EMBL/GenBank/DDBJ whole genome shotgun (WGS) entry which is preliminary data.</text>
</comment>
<reference evidence="1" key="2">
    <citation type="submission" date="2021-04" db="EMBL/GenBank/DDBJ databases">
        <authorList>
            <person name="Gilroy R."/>
        </authorList>
    </citation>
    <scope>NUCLEOTIDE SEQUENCE</scope>
    <source>
        <strain evidence="1">5790</strain>
    </source>
</reference>
<name>A0A9D1PSR7_9FIRM</name>
<gene>
    <name evidence="1" type="ORF">H9900_05405</name>
</gene>
<sequence length="441" mass="51095">MAKVIPFKGLRYNTDKFKDLNMVTAPPYDIITPEEQQELYNKDEYNIIRLDYGMEFESDDENNNKYTRSAAHLNKWIDEQVLVFEDEPAFYIYEQVFQLGDEESPTHSLKGIISLVELEEFSKKIIMPHEETLKKAKRDRMGLMTATGTNMSQIYSLYMDPDQAIADIISECSDGAPDITFTTDDNVIQNIWIIKDPAIIGVISKKFENKQLFIADGHHRYETALNYRNIRHEQDGTEVGTQPYDYTMMMLVSMDDSGLFIFPTHRMIRNVKNFSEQMTVSMLTEDFSASKIYFTEGDYADIIMTKLRNTVDEKQFAFYTGDNYYYLLRLKDVHIIDDMISGKSDAYKHLDVTILHKLVLERYFGIDDKSLAEQQNLVYTRSASEAVEAVRSGEFQCAFLINATKISEIKDISLANEKMPQKSTFFWPKLITGIVINKFDN</sequence>
<dbReference type="InterPro" id="IPR008323">
    <property type="entry name" value="UCP033563"/>
</dbReference>
<dbReference type="PANTHER" id="PTHR36454:SF1">
    <property type="entry name" value="DUF1015 DOMAIN-CONTAINING PROTEIN"/>
    <property type="match status" value="1"/>
</dbReference>
<evidence type="ECO:0000313" key="1">
    <source>
        <dbReference type="EMBL" id="HIV86230.1"/>
    </source>
</evidence>
<dbReference type="AlphaFoldDB" id="A0A9D1PSR7"/>
<proteinExistence type="predicted"/>
<dbReference type="EMBL" id="DXIJ01000114">
    <property type="protein sequence ID" value="HIV86230.1"/>
    <property type="molecule type" value="Genomic_DNA"/>
</dbReference>
<protein>
    <submittedName>
        <fullName evidence="1">DUF1015 domain-containing protein</fullName>
    </submittedName>
</protein>
<accession>A0A9D1PSR7</accession>
<organism evidence="1 2">
    <name type="scientific">Candidatus Monoglobus merdigallinarum</name>
    <dbReference type="NCBI Taxonomy" id="2838698"/>
    <lineage>
        <taxon>Bacteria</taxon>
        <taxon>Bacillati</taxon>
        <taxon>Bacillota</taxon>
        <taxon>Clostridia</taxon>
        <taxon>Monoglobales</taxon>
        <taxon>Monoglobaceae</taxon>
        <taxon>Monoglobus</taxon>
    </lineage>
</organism>
<dbReference type="PANTHER" id="PTHR36454">
    <property type="entry name" value="LMO2823 PROTEIN"/>
    <property type="match status" value="1"/>
</dbReference>
<dbReference type="PIRSF" id="PIRSF033563">
    <property type="entry name" value="UCP033563"/>
    <property type="match status" value="1"/>
</dbReference>
<dbReference type="Pfam" id="PF06245">
    <property type="entry name" value="DUF1015"/>
    <property type="match status" value="1"/>
</dbReference>